<comment type="caution">
    <text evidence="1">The sequence shown here is derived from an EMBL/GenBank/DDBJ whole genome shotgun (WGS) entry which is preliminary data.</text>
</comment>
<dbReference type="EMBL" id="JBHTKJ010000003">
    <property type="protein sequence ID" value="MFD1037069.1"/>
    <property type="molecule type" value="Genomic_DNA"/>
</dbReference>
<dbReference type="RefSeq" id="WP_390358827.1">
    <property type="nucleotide sequence ID" value="NZ_JBHTKJ010000003.1"/>
</dbReference>
<reference evidence="2" key="1">
    <citation type="journal article" date="2019" name="Int. J. Syst. Evol. Microbiol.">
        <title>The Global Catalogue of Microorganisms (GCM) 10K type strain sequencing project: providing services to taxonomists for standard genome sequencing and annotation.</title>
        <authorList>
            <consortium name="The Broad Institute Genomics Platform"/>
            <consortium name="The Broad Institute Genome Sequencing Center for Infectious Disease"/>
            <person name="Wu L."/>
            <person name="Ma J."/>
        </authorList>
    </citation>
    <scope>NUCLEOTIDE SEQUENCE [LARGE SCALE GENOMIC DNA]</scope>
    <source>
        <strain evidence="2">CCUG 56754</strain>
    </source>
</reference>
<keyword evidence="2" id="KW-1185">Reference proteome</keyword>
<gene>
    <name evidence="1" type="ORF">ACFQ3N_01330</name>
</gene>
<sequence length="202" mass="23462">MQLLYNDEQFNIDNNESAITTILKKINQSIEQKDTVFSHLIIDGVEVYENHEEYMKEHLTEINNIEIATRNTKEMIWETMESIQTYLVRAIPTLKKLVDDSYNKFSGQTWKGINQLAEGMQWIVKFKSFTKSAPQQPLNWTDIENSIQVCEESFAQLIEAVEVQDTVLISDILSYEVIPAYELLEKSLATSLKDEEFLKNVN</sequence>
<protein>
    <submittedName>
        <fullName evidence="1">Uncharacterized protein</fullName>
    </submittedName>
</protein>
<evidence type="ECO:0000313" key="1">
    <source>
        <dbReference type="EMBL" id="MFD1037069.1"/>
    </source>
</evidence>
<evidence type="ECO:0000313" key="2">
    <source>
        <dbReference type="Proteomes" id="UP001597040"/>
    </source>
</evidence>
<accession>A0ABW3LHW4</accession>
<organism evidence="1 2">
    <name type="scientific">Virgibacillus byunsanensis</name>
    <dbReference type="NCBI Taxonomy" id="570945"/>
    <lineage>
        <taxon>Bacteria</taxon>
        <taxon>Bacillati</taxon>
        <taxon>Bacillota</taxon>
        <taxon>Bacilli</taxon>
        <taxon>Bacillales</taxon>
        <taxon>Bacillaceae</taxon>
        <taxon>Virgibacillus</taxon>
    </lineage>
</organism>
<proteinExistence type="predicted"/>
<name>A0ABW3LHW4_9BACI</name>
<dbReference type="Proteomes" id="UP001597040">
    <property type="component" value="Unassembled WGS sequence"/>
</dbReference>